<evidence type="ECO:0000313" key="9">
    <source>
        <dbReference type="Proteomes" id="UP000053617"/>
    </source>
</evidence>
<protein>
    <recommendedName>
        <fullName evidence="7">Major facilitator superfamily (MFS) profile domain-containing protein</fullName>
    </recommendedName>
</protein>
<dbReference type="PROSITE" id="PS50850">
    <property type="entry name" value="MFS"/>
    <property type="match status" value="1"/>
</dbReference>
<feature type="transmembrane region" description="Helical" evidence="6">
    <location>
        <begin position="533"/>
        <end position="551"/>
    </location>
</feature>
<feature type="transmembrane region" description="Helical" evidence="6">
    <location>
        <begin position="284"/>
        <end position="306"/>
    </location>
</feature>
<evidence type="ECO:0000256" key="5">
    <source>
        <dbReference type="SAM" id="MobiDB-lite"/>
    </source>
</evidence>
<dbReference type="GeneID" id="25293891"/>
<dbReference type="Pfam" id="PF07690">
    <property type="entry name" value="MFS_1"/>
    <property type="match status" value="1"/>
</dbReference>
<feature type="transmembrane region" description="Helical" evidence="6">
    <location>
        <begin position="364"/>
        <end position="384"/>
    </location>
</feature>
<keyword evidence="9" id="KW-1185">Reference proteome</keyword>
<keyword evidence="3 6" id="KW-1133">Transmembrane helix</keyword>
<dbReference type="Gene3D" id="1.20.1250.20">
    <property type="entry name" value="MFS general substrate transporter like domains"/>
    <property type="match status" value="2"/>
</dbReference>
<evidence type="ECO:0000256" key="3">
    <source>
        <dbReference type="ARBA" id="ARBA00022989"/>
    </source>
</evidence>
<feature type="transmembrane region" description="Helical" evidence="6">
    <location>
        <begin position="390"/>
        <end position="410"/>
    </location>
</feature>
<feature type="compositionally biased region" description="Basic and acidic residues" evidence="5">
    <location>
        <begin position="33"/>
        <end position="45"/>
    </location>
</feature>
<feature type="transmembrane region" description="Helical" evidence="6">
    <location>
        <begin position="458"/>
        <end position="479"/>
    </location>
</feature>
<dbReference type="PANTHER" id="PTHR23501">
    <property type="entry name" value="MAJOR FACILITATOR SUPERFAMILY"/>
    <property type="match status" value="1"/>
</dbReference>
<dbReference type="VEuPathDB" id="FungiDB:Z518_05820"/>
<gene>
    <name evidence="8" type="ORF">Z518_05820</name>
</gene>
<feature type="transmembrane region" description="Helical" evidence="6">
    <location>
        <begin position="193"/>
        <end position="215"/>
    </location>
</feature>
<feature type="region of interest" description="Disordered" evidence="5">
    <location>
        <begin position="33"/>
        <end position="54"/>
    </location>
</feature>
<feature type="domain" description="Major facilitator superfamily (MFS) profile" evidence="7">
    <location>
        <begin position="69"/>
        <end position="556"/>
    </location>
</feature>
<dbReference type="RefSeq" id="XP_013272085.1">
    <property type="nucleotide sequence ID" value="XM_013416631.1"/>
</dbReference>
<feature type="transmembrane region" description="Helical" evidence="6">
    <location>
        <begin position="251"/>
        <end position="272"/>
    </location>
</feature>
<reference evidence="8 9" key="1">
    <citation type="submission" date="2015-01" db="EMBL/GenBank/DDBJ databases">
        <title>The Genome Sequence of Rhinocladiella mackenzie CBS 650.93.</title>
        <authorList>
            <consortium name="The Broad Institute Genomics Platform"/>
            <person name="Cuomo C."/>
            <person name="de Hoog S."/>
            <person name="Gorbushina A."/>
            <person name="Stielow B."/>
            <person name="Teixiera M."/>
            <person name="Abouelleil A."/>
            <person name="Chapman S.B."/>
            <person name="Priest M."/>
            <person name="Young S.K."/>
            <person name="Wortman J."/>
            <person name="Nusbaum C."/>
            <person name="Birren B."/>
        </authorList>
    </citation>
    <scope>NUCLEOTIDE SEQUENCE [LARGE SCALE GENOMIC DNA]</scope>
    <source>
        <strain evidence="8 9">CBS 650.93</strain>
    </source>
</reference>
<dbReference type="EMBL" id="KN847478">
    <property type="protein sequence ID" value="KIX04949.1"/>
    <property type="molecule type" value="Genomic_DNA"/>
</dbReference>
<feature type="transmembrane region" description="Helical" evidence="6">
    <location>
        <begin position="326"/>
        <end position="343"/>
    </location>
</feature>
<comment type="subcellular location">
    <subcellularLocation>
        <location evidence="1">Membrane</location>
        <topology evidence="1">Multi-pass membrane protein</topology>
    </subcellularLocation>
</comment>
<feature type="transmembrane region" description="Helical" evidence="6">
    <location>
        <begin position="155"/>
        <end position="181"/>
    </location>
</feature>
<dbReference type="GO" id="GO:0005886">
    <property type="term" value="C:plasma membrane"/>
    <property type="evidence" value="ECO:0007669"/>
    <property type="project" value="TreeGrafter"/>
</dbReference>
<dbReference type="Proteomes" id="UP000053617">
    <property type="component" value="Unassembled WGS sequence"/>
</dbReference>
<sequence length="567" mass="62425">MDTHSQIVTAAAVVPENFHHAGAKAVEKNEGLKQEQHELEERHGNESQPRSENAEAMEYVLSARNLTALITAIRLITFTTGFQMQIMSPLLPYVYSEFRAHSLIPTASIVSSVVGAVSRLPLAKVLDVWGRAIGFALTLLIFTIGTMMMAACEDVVTYCVASVFFWTGFDGMSYALFVLIADHFPLRIRGIMFGLYNSPWLITTWIGAPVATAFLRGAGWRWSLGHFQSRQAPKPKGPSGRRTLWGSLKHYWIEFDCIGILLLTSGFSLFLLPFSLYTRQSQGWASPMIICMLVFGGVSIILFALWEKYLATKSFIPFSLLQSRTVIGASISYAETYMVYYCWTSYFSSSLQVVQGLSVTRAGYVFHIHNIGWVVAGIAAGALVKATGRYKWLALALGLPLQILATGLMIHLSKIDSKTSAIITVQIFLAIGDGIIYMSSVIAVMATVHHEHLASVLALYNMIGTTFQAVGATISVAIWTRAFPENLSKYLPASAQPNLMAIYSDLSTQLSYEIGSPERIAIAQGYPETMQKLFITGTSIISIGVISTVIWRDVKVSNEKRSSAFPL</sequence>
<keyword evidence="2 6" id="KW-0812">Transmembrane</keyword>
<dbReference type="InterPro" id="IPR036259">
    <property type="entry name" value="MFS_trans_sf"/>
</dbReference>
<name>A0A0D2IGS5_9EURO</name>
<evidence type="ECO:0000256" key="6">
    <source>
        <dbReference type="SAM" id="Phobius"/>
    </source>
</evidence>
<keyword evidence="4 6" id="KW-0472">Membrane</keyword>
<feature type="transmembrane region" description="Helical" evidence="6">
    <location>
        <begin position="66"/>
        <end position="86"/>
    </location>
</feature>
<evidence type="ECO:0000256" key="1">
    <source>
        <dbReference type="ARBA" id="ARBA00004141"/>
    </source>
</evidence>
<dbReference type="SUPFAM" id="SSF103473">
    <property type="entry name" value="MFS general substrate transporter"/>
    <property type="match status" value="2"/>
</dbReference>
<dbReference type="AlphaFoldDB" id="A0A0D2IGS5"/>
<dbReference type="HOGENOM" id="CLU_012970_1_0_1"/>
<feature type="transmembrane region" description="Helical" evidence="6">
    <location>
        <begin position="422"/>
        <end position="446"/>
    </location>
</feature>
<accession>A0A0D2IGS5</accession>
<evidence type="ECO:0000313" key="8">
    <source>
        <dbReference type="EMBL" id="KIX04949.1"/>
    </source>
</evidence>
<dbReference type="OrthoDB" id="2241241at2759"/>
<evidence type="ECO:0000256" key="2">
    <source>
        <dbReference type="ARBA" id="ARBA00022692"/>
    </source>
</evidence>
<proteinExistence type="predicted"/>
<dbReference type="PANTHER" id="PTHR23501:SF55">
    <property type="entry name" value="SIDEROPHORE IRON TRANSPORTER, PUTATIVE (AFU_ORTHOLOGUE AFUA_3G03440)-RELATED"/>
    <property type="match status" value="1"/>
</dbReference>
<organism evidence="8 9">
    <name type="scientific">Rhinocladiella mackenziei CBS 650.93</name>
    <dbReference type="NCBI Taxonomy" id="1442369"/>
    <lineage>
        <taxon>Eukaryota</taxon>
        <taxon>Fungi</taxon>
        <taxon>Dikarya</taxon>
        <taxon>Ascomycota</taxon>
        <taxon>Pezizomycotina</taxon>
        <taxon>Eurotiomycetes</taxon>
        <taxon>Chaetothyriomycetidae</taxon>
        <taxon>Chaetothyriales</taxon>
        <taxon>Herpotrichiellaceae</taxon>
        <taxon>Rhinocladiella</taxon>
    </lineage>
</organism>
<evidence type="ECO:0000259" key="7">
    <source>
        <dbReference type="PROSITE" id="PS50850"/>
    </source>
</evidence>
<dbReference type="InterPro" id="IPR020846">
    <property type="entry name" value="MFS_dom"/>
</dbReference>
<dbReference type="InterPro" id="IPR011701">
    <property type="entry name" value="MFS"/>
</dbReference>
<dbReference type="GO" id="GO:0022857">
    <property type="term" value="F:transmembrane transporter activity"/>
    <property type="evidence" value="ECO:0007669"/>
    <property type="project" value="InterPro"/>
</dbReference>
<evidence type="ECO:0000256" key="4">
    <source>
        <dbReference type="ARBA" id="ARBA00023136"/>
    </source>
</evidence>
<feature type="transmembrane region" description="Helical" evidence="6">
    <location>
        <begin position="129"/>
        <end position="149"/>
    </location>
</feature>